<gene>
    <name evidence="10" type="ORF">SE15_08380</name>
</gene>
<evidence type="ECO:0000256" key="7">
    <source>
        <dbReference type="ARBA" id="ARBA00023136"/>
    </source>
</evidence>
<organism evidence="10 11">
    <name type="scientific">Thermanaerothrix daxensis</name>
    <dbReference type="NCBI Taxonomy" id="869279"/>
    <lineage>
        <taxon>Bacteria</taxon>
        <taxon>Bacillati</taxon>
        <taxon>Chloroflexota</taxon>
        <taxon>Anaerolineae</taxon>
        <taxon>Anaerolineales</taxon>
        <taxon>Anaerolineaceae</taxon>
        <taxon>Thermanaerothrix</taxon>
    </lineage>
</organism>
<keyword evidence="3" id="KW-0328">Glycosyltransferase</keyword>
<keyword evidence="4" id="KW-0808">Transferase</keyword>
<keyword evidence="5 8" id="KW-0812">Transmembrane</keyword>
<comment type="subcellular location">
    <subcellularLocation>
        <location evidence="1">Cell membrane</location>
        <topology evidence="1">Multi-pass membrane protein</topology>
    </subcellularLocation>
</comment>
<evidence type="ECO:0000313" key="10">
    <source>
        <dbReference type="EMBL" id="KPL83244.1"/>
    </source>
</evidence>
<protein>
    <recommendedName>
        <fullName evidence="9">Glycosyltransferase RgtA/B/C/D-like domain-containing protein</fullName>
    </recommendedName>
</protein>
<accession>A0A0P6XS57</accession>
<dbReference type="InterPro" id="IPR050297">
    <property type="entry name" value="LipidA_mod_glycosyltrf_83"/>
</dbReference>
<dbReference type="GO" id="GO:0016763">
    <property type="term" value="F:pentosyltransferase activity"/>
    <property type="evidence" value="ECO:0007669"/>
    <property type="project" value="TreeGrafter"/>
</dbReference>
<evidence type="ECO:0000256" key="2">
    <source>
        <dbReference type="ARBA" id="ARBA00022475"/>
    </source>
</evidence>
<feature type="transmembrane region" description="Helical" evidence="8">
    <location>
        <begin position="104"/>
        <end position="122"/>
    </location>
</feature>
<keyword evidence="11" id="KW-1185">Reference proteome</keyword>
<feature type="transmembrane region" description="Helical" evidence="8">
    <location>
        <begin position="80"/>
        <end position="98"/>
    </location>
</feature>
<feature type="transmembrane region" description="Helical" evidence="8">
    <location>
        <begin position="275"/>
        <end position="296"/>
    </location>
</feature>
<feature type="transmembrane region" description="Helical" evidence="8">
    <location>
        <begin position="45"/>
        <end position="68"/>
    </location>
</feature>
<evidence type="ECO:0000256" key="8">
    <source>
        <dbReference type="SAM" id="Phobius"/>
    </source>
</evidence>
<dbReference type="PANTHER" id="PTHR33908:SF11">
    <property type="entry name" value="MEMBRANE PROTEIN"/>
    <property type="match status" value="1"/>
</dbReference>
<evidence type="ECO:0000256" key="5">
    <source>
        <dbReference type="ARBA" id="ARBA00022692"/>
    </source>
</evidence>
<keyword evidence="2" id="KW-1003">Cell membrane</keyword>
<dbReference type="InterPro" id="IPR038731">
    <property type="entry name" value="RgtA/B/C-like"/>
</dbReference>
<keyword evidence="6 8" id="KW-1133">Transmembrane helix</keyword>
<evidence type="ECO:0000256" key="3">
    <source>
        <dbReference type="ARBA" id="ARBA00022676"/>
    </source>
</evidence>
<feature type="transmembrane region" description="Helical" evidence="8">
    <location>
        <begin position="308"/>
        <end position="333"/>
    </location>
</feature>
<sequence length="527" mass="59090">MALGITGLSIVLKIVLLTIGAFPFNADEAVVGLMARHILQGAHPIFFYGQAYMGSLDAWLVALGFALLGEHVEVIRLVQILLYALTVFSAILLGWMLWEDRRIGVLAGVFLAIPNVNVTLYTTVSLGGYGEALLIGNLILMTTVTLARKAQHQAATVRDPWELWGLLGFWMGLGLWVHGLTLVYSVPAVGVLLWHLKHQRRMAKQLALLGVGFVVGAWPWWYFALTQGWKPLLTELLGSAVAVEAGSWWQKLLQHAFNLVILGSTVTLGFRPPWAVQWLGLPLMPFVLSLWMFVAWDGIRYWRSKKSISFADMLFAGIGLTLVAGFLFTSFGVDPSGRYFLPLALPLAFWAARWILRLQPKGLRLACAGLIPLYHLWGIVACAAQNPPGITTQFYAPTQIDQRHLPALSAFLKQTGETRGYSNYWVAYPLAFISQEELIFTPRLPYHLDLRYTSRDDRYPPYALMVSQSERVAYVTTNNPALDDYLKQAFTRLGISYQEAHIGDYRIYYRLSRPVHPQEIGLGETRP</sequence>
<feature type="transmembrane region" description="Helical" evidence="8">
    <location>
        <begin position="167"/>
        <end position="194"/>
    </location>
</feature>
<reference evidence="10 11" key="1">
    <citation type="submission" date="2015-07" db="EMBL/GenBank/DDBJ databases">
        <title>Whole genome sequence of Thermanaerothrix daxensis DSM 23592.</title>
        <authorList>
            <person name="Hemp J."/>
            <person name="Ward L.M."/>
            <person name="Pace L.A."/>
            <person name="Fischer W.W."/>
        </authorList>
    </citation>
    <scope>NUCLEOTIDE SEQUENCE [LARGE SCALE GENOMIC DNA]</scope>
    <source>
        <strain evidence="10 11">GNS-1</strain>
    </source>
</reference>
<dbReference type="PANTHER" id="PTHR33908">
    <property type="entry name" value="MANNOSYLTRANSFERASE YKCB-RELATED"/>
    <property type="match status" value="1"/>
</dbReference>
<evidence type="ECO:0000313" key="11">
    <source>
        <dbReference type="Proteomes" id="UP000050544"/>
    </source>
</evidence>
<feature type="transmembrane region" description="Helical" evidence="8">
    <location>
        <begin position="7"/>
        <end position="25"/>
    </location>
</feature>
<feature type="transmembrane region" description="Helical" evidence="8">
    <location>
        <begin position="206"/>
        <end position="223"/>
    </location>
</feature>
<dbReference type="EMBL" id="LGKO01000004">
    <property type="protein sequence ID" value="KPL83244.1"/>
    <property type="molecule type" value="Genomic_DNA"/>
</dbReference>
<comment type="caution">
    <text evidence="10">The sequence shown here is derived from an EMBL/GenBank/DDBJ whole genome shotgun (WGS) entry which is preliminary data.</text>
</comment>
<feature type="domain" description="Glycosyltransferase RgtA/B/C/D-like" evidence="9">
    <location>
        <begin position="58"/>
        <end position="221"/>
    </location>
</feature>
<dbReference type="Proteomes" id="UP000050544">
    <property type="component" value="Unassembled WGS sequence"/>
</dbReference>
<name>A0A0P6XS57_9CHLR</name>
<evidence type="ECO:0000256" key="1">
    <source>
        <dbReference type="ARBA" id="ARBA00004651"/>
    </source>
</evidence>
<evidence type="ECO:0000259" key="9">
    <source>
        <dbReference type="Pfam" id="PF13231"/>
    </source>
</evidence>
<feature type="transmembrane region" description="Helical" evidence="8">
    <location>
        <begin position="339"/>
        <end position="356"/>
    </location>
</feature>
<dbReference type="GO" id="GO:0005886">
    <property type="term" value="C:plasma membrane"/>
    <property type="evidence" value="ECO:0007669"/>
    <property type="project" value="UniProtKB-SubCell"/>
</dbReference>
<proteinExistence type="predicted"/>
<evidence type="ECO:0000256" key="4">
    <source>
        <dbReference type="ARBA" id="ARBA00022679"/>
    </source>
</evidence>
<keyword evidence="7 8" id="KW-0472">Membrane</keyword>
<evidence type="ECO:0000256" key="6">
    <source>
        <dbReference type="ARBA" id="ARBA00022989"/>
    </source>
</evidence>
<dbReference type="Pfam" id="PF13231">
    <property type="entry name" value="PMT_2"/>
    <property type="match status" value="1"/>
</dbReference>
<dbReference type="GO" id="GO:0009103">
    <property type="term" value="P:lipopolysaccharide biosynthetic process"/>
    <property type="evidence" value="ECO:0007669"/>
    <property type="project" value="UniProtKB-ARBA"/>
</dbReference>
<dbReference type="AlphaFoldDB" id="A0A0P6XS57"/>